<evidence type="ECO:0000313" key="3">
    <source>
        <dbReference type="Proteomes" id="UP000298663"/>
    </source>
</evidence>
<sequence>MSRTGKPTAQQPAPRLKWLPPETEMAPVWRCKLRLVSVNLVLLQVLHFFEVLLNHGQFMLAHKPLLDDLGHLLAVIVEPFQRSFVLTIFTFIQNFGVVILRKWFKSRSFRSSIIYSR</sequence>
<protein>
    <submittedName>
        <fullName evidence="2">Uncharacterized protein</fullName>
    </submittedName>
</protein>
<feature type="transmembrane region" description="Helical" evidence="1">
    <location>
        <begin position="80"/>
        <end position="100"/>
    </location>
</feature>
<feature type="transmembrane region" description="Helical" evidence="1">
    <location>
        <begin position="40"/>
        <end position="60"/>
    </location>
</feature>
<accession>A0A4U5N482</accession>
<comment type="caution">
    <text evidence="2">The sequence shown here is derived from an EMBL/GenBank/DDBJ whole genome shotgun (WGS) entry which is preliminary data.</text>
</comment>
<proteinExistence type="predicted"/>
<keyword evidence="1" id="KW-0812">Transmembrane</keyword>
<evidence type="ECO:0000256" key="1">
    <source>
        <dbReference type="SAM" id="Phobius"/>
    </source>
</evidence>
<reference evidence="2 3" key="1">
    <citation type="journal article" date="2015" name="Genome Biol.">
        <title>Comparative genomics of Steinernema reveals deeply conserved gene regulatory networks.</title>
        <authorList>
            <person name="Dillman A.R."/>
            <person name="Macchietto M."/>
            <person name="Porter C.F."/>
            <person name="Rogers A."/>
            <person name="Williams B."/>
            <person name="Antoshechkin I."/>
            <person name="Lee M.M."/>
            <person name="Goodwin Z."/>
            <person name="Lu X."/>
            <person name="Lewis E.E."/>
            <person name="Goodrich-Blair H."/>
            <person name="Stock S.P."/>
            <person name="Adams B.J."/>
            <person name="Sternberg P.W."/>
            <person name="Mortazavi A."/>
        </authorList>
    </citation>
    <scope>NUCLEOTIDE SEQUENCE [LARGE SCALE GENOMIC DNA]</scope>
    <source>
        <strain evidence="2 3">ALL</strain>
    </source>
</reference>
<dbReference type="AlphaFoldDB" id="A0A4U5N482"/>
<keyword evidence="1" id="KW-0472">Membrane</keyword>
<evidence type="ECO:0000313" key="2">
    <source>
        <dbReference type="EMBL" id="TKR77286.1"/>
    </source>
</evidence>
<dbReference type="Proteomes" id="UP000298663">
    <property type="component" value="Unassembled WGS sequence"/>
</dbReference>
<dbReference type="EMBL" id="AZBU02000005">
    <property type="protein sequence ID" value="TKR77286.1"/>
    <property type="molecule type" value="Genomic_DNA"/>
</dbReference>
<keyword evidence="3" id="KW-1185">Reference proteome</keyword>
<keyword evidence="1" id="KW-1133">Transmembrane helix</keyword>
<reference evidence="2 3" key="2">
    <citation type="journal article" date="2019" name="G3 (Bethesda)">
        <title>Hybrid Assembly of the Genome of the Entomopathogenic Nematode Steinernema carpocapsae Identifies the X-Chromosome.</title>
        <authorList>
            <person name="Serra L."/>
            <person name="Macchietto M."/>
            <person name="Macias-Munoz A."/>
            <person name="McGill C.J."/>
            <person name="Rodriguez I.M."/>
            <person name="Rodriguez B."/>
            <person name="Murad R."/>
            <person name="Mortazavi A."/>
        </authorList>
    </citation>
    <scope>NUCLEOTIDE SEQUENCE [LARGE SCALE GENOMIC DNA]</scope>
    <source>
        <strain evidence="2 3">ALL</strain>
    </source>
</reference>
<gene>
    <name evidence="2" type="ORF">L596_018285</name>
</gene>
<name>A0A4U5N482_STECR</name>
<organism evidence="2 3">
    <name type="scientific">Steinernema carpocapsae</name>
    <name type="common">Entomopathogenic nematode</name>
    <dbReference type="NCBI Taxonomy" id="34508"/>
    <lineage>
        <taxon>Eukaryota</taxon>
        <taxon>Metazoa</taxon>
        <taxon>Ecdysozoa</taxon>
        <taxon>Nematoda</taxon>
        <taxon>Chromadorea</taxon>
        <taxon>Rhabditida</taxon>
        <taxon>Tylenchina</taxon>
        <taxon>Panagrolaimomorpha</taxon>
        <taxon>Strongyloidoidea</taxon>
        <taxon>Steinernematidae</taxon>
        <taxon>Steinernema</taxon>
    </lineage>
</organism>